<accession>A0A2L0ELH9</accession>
<evidence type="ECO:0000256" key="1">
    <source>
        <dbReference type="SAM" id="MobiDB-lite"/>
    </source>
</evidence>
<dbReference type="EMBL" id="CP012673">
    <property type="protein sequence ID" value="AUX40147.1"/>
    <property type="molecule type" value="Genomic_DNA"/>
</dbReference>
<keyword evidence="2" id="KW-1133">Transmembrane helix</keyword>
<dbReference type="Proteomes" id="UP000238348">
    <property type="component" value="Chromosome"/>
</dbReference>
<evidence type="ECO:0000256" key="2">
    <source>
        <dbReference type="SAM" id="Phobius"/>
    </source>
</evidence>
<evidence type="ECO:0000313" key="3">
    <source>
        <dbReference type="EMBL" id="AUX40147.1"/>
    </source>
</evidence>
<dbReference type="OrthoDB" id="5526741at2"/>
<feature type="transmembrane region" description="Helical" evidence="2">
    <location>
        <begin position="72"/>
        <end position="94"/>
    </location>
</feature>
<dbReference type="RefSeq" id="WP_104978001.1">
    <property type="nucleotide sequence ID" value="NZ_CP012673.1"/>
</dbReference>
<dbReference type="AlphaFoldDB" id="A0A2L0ELH9"/>
<proteinExistence type="predicted"/>
<name>A0A2L0ELH9_SORCE</name>
<keyword evidence="2" id="KW-0472">Membrane</keyword>
<sequence>MDDSPAGQGAFPGPRDARAGSRPVAASAPPASAAGAAPAAQAAAPPASAAGAAPAAQAAAPRARRLDRLTGLLLLAAAAVALFPAAPVLLRALGLDGAPAPMQSAGRFARLLAPRSPDPPRPRFDERGDAEPLPSPRAEDPALDEEAEAPGAAGRFQLGIAERGITLLDEPRAGGSRVGAIAAGELVMIMREAGGWALVAQNDGDSIVMGWARRSEIAIR</sequence>
<feature type="region of interest" description="Disordered" evidence="1">
    <location>
        <begin position="1"/>
        <end position="51"/>
    </location>
</feature>
<protein>
    <submittedName>
        <fullName evidence="3">Uncharacterized protein</fullName>
    </submittedName>
</protein>
<keyword evidence="2" id="KW-0812">Transmembrane</keyword>
<reference evidence="3 4" key="1">
    <citation type="submission" date="2015-09" db="EMBL/GenBank/DDBJ databases">
        <title>Sorangium comparison.</title>
        <authorList>
            <person name="Zaburannyi N."/>
            <person name="Bunk B."/>
            <person name="Overmann J."/>
            <person name="Mueller R."/>
        </authorList>
    </citation>
    <scope>NUCLEOTIDE SEQUENCE [LARGE SCALE GENOMIC DNA]</scope>
    <source>
        <strain evidence="3 4">So ce26</strain>
    </source>
</reference>
<gene>
    <name evidence="3" type="ORF">SOCE26_015440</name>
</gene>
<organism evidence="3 4">
    <name type="scientific">Sorangium cellulosum</name>
    <name type="common">Polyangium cellulosum</name>
    <dbReference type="NCBI Taxonomy" id="56"/>
    <lineage>
        <taxon>Bacteria</taxon>
        <taxon>Pseudomonadati</taxon>
        <taxon>Myxococcota</taxon>
        <taxon>Polyangia</taxon>
        <taxon>Polyangiales</taxon>
        <taxon>Polyangiaceae</taxon>
        <taxon>Sorangium</taxon>
    </lineage>
</organism>
<evidence type="ECO:0000313" key="4">
    <source>
        <dbReference type="Proteomes" id="UP000238348"/>
    </source>
</evidence>
<feature type="region of interest" description="Disordered" evidence="1">
    <location>
        <begin position="111"/>
        <end position="148"/>
    </location>
</feature>
<feature type="compositionally biased region" description="Low complexity" evidence="1">
    <location>
        <begin position="20"/>
        <end position="51"/>
    </location>
</feature>
<feature type="compositionally biased region" description="Basic and acidic residues" evidence="1">
    <location>
        <begin position="118"/>
        <end position="130"/>
    </location>
</feature>